<evidence type="ECO:0000313" key="2">
    <source>
        <dbReference type="EMBL" id="MBF9072852.1"/>
    </source>
</evidence>
<keyword evidence="3" id="KW-1185">Reference proteome</keyword>
<name>A0A931FHB3_9ACTN</name>
<proteinExistence type="predicted"/>
<dbReference type="Proteomes" id="UP000657385">
    <property type="component" value="Unassembled WGS sequence"/>
</dbReference>
<comment type="caution">
    <text evidence="1">The sequence shown here is derived from an EMBL/GenBank/DDBJ whole genome shotgun (WGS) entry which is preliminary data.</text>
</comment>
<reference evidence="1" key="1">
    <citation type="submission" date="2020-11" db="EMBL/GenBank/DDBJ databases">
        <title>Isolation and identification of active actinomycetes.</title>
        <authorList>
            <person name="Yu B."/>
        </authorList>
    </citation>
    <scope>NUCLEOTIDE SEQUENCE</scope>
    <source>
        <strain evidence="1">NEAU-YB345</strain>
    </source>
</reference>
<sequence>MRRSMVLSAIAVVAVGAVVGLWWKPWQSTIVKLPQSACWGILDQSDIRPVVGISGEVTAVTTGPLVPPPLKYANRQTLGPDECDIRWNGAVVAEADVSGASSDALSVAASGDTLLPLAPGVVMTPYAVVPKIYFRCTGIQGGWTYGVVSAQSMNGGVDPNGSMSAAALNGFANIALKLAKVAAAEIPCTNHLDFPSAVPTLKPQAHYRFPMKVSSPISD</sequence>
<gene>
    <name evidence="1" type="ORF">I2501_26925</name>
    <name evidence="2" type="ORF">I2501_33045</name>
</gene>
<dbReference type="RefSeq" id="WP_196196812.1">
    <property type="nucleotide sequence ID" value="NZ_JADPRT010000012.1"/>
</dbReference>
<dbReference type="AlphaFoldDB" id="A0A931FHB3"/>
<evidence type="ECO:0000313" key="1">
    <source>
        <dbReference type="EMBL" id="MBF9071661.1"/>
    </source>
</evidence>
<evidence type="ECO:0000313" key="3">
    <source>
        <dbReference type="Proteomes" id="UP000657385"/>
    </source>
</evidence>
<organism evidence="1 3">
    <name type="scientific">Streptacidiphilus fuscans</name>
    <dbReference type="NCBI Taxonomy" id="2789292"/>
    <lineage>
        <taxon>Bacteria</taxon>
        <taxon>Bacillati</taxon>
        <taxon>Actinomycetota</taxon>
        <taxon>Actinomycetes</taxon>
        <taxon>Kitasatosporales</taxon>
        <taxon>Streptomycetaceae</taxon>
        <taxon>Streptacidiphilus</taxon>
    </lineage>
</organism>
<protein>
    <submittedName>
        <fullName evidence="1">Uncharacterized protein</fullName>
    </submittedName>
</protein>
<dbReference type="EMBL" id="JADPRT010000012">
    <property type="protein sequence ID" value="MBF9071661.1"/>
    <property type="molecule type" value="Genomic_DNA"/>
</dbReference>
<accession>A0A931FHB3</accession>
<dbReference type="EMBL" id="JADPRT010000019">
    <property type="protein sequence ID" value="MBF9072852.1"/>
    <property type="molecule type" value="Genomic_DNA"/>
</dbReference>